<dbReference type="EMBL" id="CP044331">
    <property type="protein sequence ID" value="QGM96360.1"/>
    <property type="molecule type" value="Genomic_DNA"/>
</dbReference>
<reference evidence="3 4" key="1">
    <citation type="submission" date="2019-09" db="EMBL/GenBank/DDBJ databases">
        <title>Isolation and complete genome sequencing of Methylocystis species.</title>
        <authorList>
            <person name="Rumah B.L."/>
            <person name="Stead C.E."/>
            <person name="Stevens B.C."/>
            <person name="Minton N.P."/>
            <person name="Grosse-Honebrink A."/>
            <person name="Zhang Y."/>
        </authorList>
    </citation>
    <scope>NUCLEOTIDE SEQUENCE [LARGE SCALE GENOMIC DNA]</scope>
    <source>
        <strain evidence="3 4">BRCS2</strain>
    </source>
</reference>
<organism evidence="3 4">
    <name type="scientific">Methylocystis parvus</name>
    <dbReference type="NCBI Taxonomy" id="134"/>
    <lineage>
        <taxon>Bacteria</taxon>
        <taxon>Pseudomonadati</taxon>
        <taxon>Pseudomonadota</taxon>
        <taxon>Alphaproteobacteria</taxon>
        <taxon>Hyphomicrobiales</taxon>
        <taxon>Methylocystaceae</taxon>
        <taxon>Methylocystis</taxon>
    </lineage>
</organism>
<dbReference type="InterPro" id="IPR044922">
    <property type="entry name" value="DUF2063_N_sf"/>
</dbReference>
<dbReference type="AlphaFoldDB" id="A0A6B8M6A5"/>
<feature type="region of interest" description="Disordered" evidence="1">
    <location>
        <begin position="172"/>
        <end position="208"/>
    </location>
</feature>
<feature type="compositionally biased region" description="Acidic residues" evidence="1">
    <location>
        <begin position="175"/>
        <end position="200"/>
    </location>
</feature>
<dbReference type="KEGG" id="mpar:F7D14_01905"/>
<evidence type="ECO:0000256" key="1">
    <source>
        <dbReference type="SAM" id="MobiDB-lite"/>
    </source>
</evidence>
<dbReference type="Gene3D" id="1.10.150.690">
    <property type="entry name" value="DUF2063"/>
    <property type="match status" value="1"/>
</dbReference>
<dbReference type="Pfam" id="PF09836">
    <property type="entry name" value="DUF2063"/>
    <property type="match status" value="1"/>
</dbReference>
<dbReference type="InterPro" id="IPR018640">
    <property type="entry name" value="DUF2063"/>
</dbReference>
<dbReference type="Proteomes" id="UP000422569">
    <property type="component" value="Chromosome"/>
</dbReference>
<accession>A0A6B8M6A5</accession>
<dbReference type="RefSeq" id="WP_016920205.1">
    <property type="nucleotide sequence ID" value="NZ_CP044331.1"/>
</dbReference>
<sequence>MNLAEFQALFQARILAGPSEADAPLLTALRESQRGVGRDELLRVYQTGYRVRLESFLYEDHSGLRALIGDDAFERLAREFVEANPPKNRNARWYTTGLPDYMAATPPWRDDRRALSMAAFERAMVDAFDAPNADALTIQSLANFPPEDSPRLVFEFHPSLIMLELAAGTMADYQGSDEDEEAEAVEGEEGESVEASEPDAEEKAGSFAPDATETVAVWRCNEETAFRELEGDEYVALSEARAGRAFGEICQMAAFQQSGDIAPERLAQFLASWFEDGMVVGVSLRD</sequence>
<evidence type="ECO:0000313" key="4">
    <source>
        <dbReference type="Proteomes" id="UP000422569"/>
    </source>
</evidence>
<protein>
    <submittedName>
        <fullName evidence="3">DUF2063 domain-containing protein</fullName>
    </submittedName>
</protein>
<keyword evidence="4" id="KW-1185">Reference proteome</keyword>
<proteinExistence type="predicted"/>
<evidence type="ECO:0000313" key="3">
    <source>
        <dbReference type="EMBL" id="QGM96360.1"/>
    </source>
</evidence>
<evidence type="ECO:0000259" key="2">
    <source>
        <dbReference type="Pfam" id="PF09836"/>
    </source>
</evidence>
<gene>
    <name evidence="3" type="ORF">F7D14_01905</name>
</gene>
<feature type="domain" description="Putative DNA-binding" evidence="2">
    <location>
        <begin position="6"/>
        <end position="102"/>
    </location>
</feature>
<name>A0A6B8M6A5_9HYPH</name>